<comment type="caution">
    <text evidence="4">The sequence shown here is derived from an EMBL/GenBank/DDBJ whole genome shotgun (WGS) entry which is preliminary data.</text>
</comment>
<protein>
    <submittedName>
        <fullName evidence="4">Uncharacterized protein</fullName>
    </submittedName>
</protein>
<evidence type="ECO:0000313" key="4">
    <source>
        <dbReference type="EMBL" id="CAI0442608.1"/>
    </source>
</evidence>
<keyword evidence="2" id="KW-0808">Transferase</keyword>
<evidence type="ECO:0000256" key="2">
    <source>
        <dbReference type="ARBA" id="ARBA00022679"/>
    </source>
</evidence>
<dbReference type="PANTHER" id="PTHR31623">
    <property type="entry name" value="F21J9.9"/>
    <property type="match status" value="1"/>
</dbReference>
<dbReference type="AlphaFoldDB" id="A0AAV0M8L3"/>
<evidence type="ECO:0000256" key="3">
    <source>
        <dbReference type="ARBA" id="ARBA00023315"/>
    </source>
</evidence>
<dbReference type="Gene3D" id="3.30.559.10">
    <property type="entry name" value="Chloramphenicol acetyltransferase-like domain"/>
    <property type="match status" value="2"/>
</dbReference>
<dbReference type="Proteomes" id="UP001154282">
    <property type="component" value="Unassembled WGS sequence"/>
</dbReference>
<gene>
    <name evidence="4" type="ORF">LITE_LOCUS27331</name>
</gene>
<dbReference type="EMBL" id="CAMGYJ010000007">
    <property type="protein sequence ID" value="CAI0442608.1"/>
    <property type="molecule type" value="Genomic_DNA"/>
</dbReference>
<keyword evidence="3" id="KW-0012">Acyltransferase</keyword>
<sequence>MEVRIVSRELVKPSSPEIVQTKPPHKLCLFDQLTPLTFSPLVLFYSNPDTTNNLAADSFIHRLKRSLAEALNIYYPFSGRTGPGNLFVDSFNAGLPFTLARVVDCRLAQFVKRKETELLNFLLSRQPFQREPKNRGSPVLELQVSVFTCGGVALAWAASHKLVDGSTFKSFLTTFTALLRGQPNDIISPDFEQASKLFPPRDPSPENYLNLMETLWFTEENYITRRFVFDSKAIGQLRAMAAGGGGAEMQGIRKLSRVEALSCFIWKCCMAASKAVSSAAKTSILVEAVNLRQLTNPPMSDAAIGDAFWWATAAANPHDDSEMSELGNLLSEAIGLYRGDYVESLQGEDGFEAMSGYFEQLEGMFEAEKPDIFALRAGADSGLRVRISGGGNRFG</sequence>
<organism evidence="4 5">
    <name type="scientific">Linum tenue</name>
    <dbReference type="NCBI Taxonomy" id="586396"/>
    <lineage>
        <taxon>Eukaryota</taxon>
        <taxon>Viridiplantae</taxon>
        <taxon>Streptophyta</taxon>
        <taxon>Embryophyta</taxon>
        <taxon>Tracheophyta</taxon>
        <taxon>Spermatophyta</taxon>
        <taxon>Magnoliopsida</taxon>
        <taxon>eudicotyledons</taxon>
        <taxon>Gunneridae</taxon>
        <taxon>Pentapetalae</taxon>
        <taxon>rosids</taxon>
        <taxon>fabids</taxon>
        <taxon>Malpighiales</taxon>
        <taxon>Linaceae</taxon>
        <taxon>Linum</taxon>
    </lineage>
</organism>
<reference evidence="4" key="1">
    <citation type="submission" date="2022-08" db="EMBL/GenBank/DDBJ databases">
        <authorList>
            <person name="Gutierrez-Valencia J."/>
        </authorList>
    </citation>
    <scope>NUCLEOTIDE SEQUENCE</scope>
</reference>
<keyword evidence="5" id="KW-1185">Reference proteome</keyword>
<dbReference type="InterPro" id="IPR023213">
    <property type="entry name" value="CAT-like_dom_sf"/>
</dbReference>
<dbReference type="GO" id="GO:0016746">
    <property type="term" value="F:acyltransferase activity"/>
    <property type="evidence" value="ECO:0007669"/>
    <property type="project" value="UniProtKB-KW"/>
</dbReference>
<proteinExistence type="inferred from homology"/>
<name>A0AAV0M8L3_9ROSI</name>
<dbReference type="Pfam" id="PF02458">
    <property type="entry name" value="Transferase"/>
    <property type="match status" value="1"/>
</dbReference>
<accession>A0AAV0M8L3</accession>
<dbReference type="PANTHER" id="PTHR31623:SF20">
    <property type="entry name" value="VINORINE SYNTHASE-LIKE"/>
    <property type="match status" value="1"/>
</dbReference>
<evidence type="ECO:0000256" key="1">
    <source>
        <dbReference type="ARBA" id="ARBA00009861"/>
    </source>
</evidence>
<evidence type="ECO:0000313" key="5">
    <source>
        <dbReference type="Proteomes" id="UP001154282"/>
    </source>
</evidence>
<comment type="similarity">
    <text evidence="1">Belongs to the plant acyltransferase family.</text>
</comment>